<reference evidence="2" key="1">
    <citation type="journal article" date="2010" name="Nat. Biotechnol.">
        <title>Draft genome sequence of the oilseed species Ricinus communis.</title>
        <authorList>
            <person name="Chan A.P."/>
            <person name="Crabtree J."/>
            <person name="Zhao Q."/>
            <person name="Lorenzi H."/>
            <person name="Orvis J."/>
            <person name="Puiu D."/>
            <person name="Melake-Berhan A."/>
            <person name="Jones K.M."/>
            <person name="Redman J."/>
            <person name="Chen G."/>
            <person name="Cahoon E.B."/>
            <person name="Gedil M."/>
            <person name="Stanke M."/>
            <person name="Haas B.J."/>
            <person name="Wortman J.R."/>
            <person name="Fraser-Liggett C.M."/>
            <person name="Ravel J."/>
            <person name="Rabinowicz P.D."/>
        </authorList>
    </citation>
    <scope>NUCLEOTIDE SEQUENCE [LARGE SCALE GENOMIC DNA]</scope>
    <source>
        <strain evidence="2">cv. Hale</strain>
    </source>
</reference>
<organism evidence="1 2">
    <name type="scientific">Ricinus communis</name>
    <name type="common">Castor bean</name>
    <dbReference type="NCBI Taxonomy" id="3988"/>
    <lineage>
        <taxon>Eukaryota</taxon>
        <taxon>Viridiplantae</taxon>
        <taxon>Streptophyta</taxon>
        <taxon>Embryophyta</taxon>
        <taxon>Tracheophyta</taxon>
        <taxon>Spermatophyta</taxon>
        <taxon>Magnoliopsida</taxon>
        <taxon>eudicotyledons</taxon>
        <taxon>Gunneridae</taxon>
        <taxon>Pentapetalae</taxon>
        <taxon>rosids</taxon>
        <taxon>fabids</taxon>
        <taxon>Malpighiales</taxon>
        <taxon>Euphorbiaceae</taxon>
        <taxon>Acalyphoideae</taxon>
        <taxon>Acalypheae</taxon>
        <taxon>Ricinus</taxon>
    </lineage>
</organism>
<protein>
    <submittedName>
        <fullName evidence="1">Uncharacterized protein</fullName>
    </submittedName>
</protein>
<proteinExistence type="predicted"/>
<dbReference type="EMBL" id="EQ973779">
    <property type="protein sequence ID" value="EEF49163.1"/>
    <property type="molecule type" value="Genomic_DNA"/>
</dbReference>
<evidence type="ECO:0000313" key="2">
    <source>
        <dbReference type="Proteomes" id="UP000008311"/>
    </source>
</evidence>
<accession>B9RHF3</accession>
<dbReference type="InParanoid" id="B9RHF3"/>
<evidence type="ECO:0000313" key="1">
    <source>
        <dbReference type="EMBL" id="EEF49163.1"/>
    </source>
</evidence>
<name>B9RHF3_RICCO</name>
<dbReference type="Proteomes" id="UP000008311">
    <property type="component" value="Unassembled WGS sequence"/>
</dbReference>
<dbReference type="AlphaFoldDB" id="B9RHF3"/>
<gene>
    <name evidence="1" type="ORF">RCOM_1524400</name>
</gene>
<keyword evidence="2" id="KW-1185">Reference proteome</keyword>
<sequence>MPSSTSQGTTLVLTSTLGLKVDTIVVKDMQDWNLRNKFVFERREEDVVTAI</sequence>